<dbReference type="InterPro" id="IPR018356">
    <property type="entry name" value="Tscrpt_reg_HTH_DeoR_CS"/>
</dbReference>
<dbReference type="GO" id="GO:0003700">
    <property type="term" value="F:DNA-binding transcription factor activity"/>
    <property type="evidence" value="ECO:0007669"/>
    <property type="project" value="InterPro"/>
</dbReference>
<evidence type="ECO:0000256" key="2">
    <source>
        <dbReference type="ARBA" id="ARBA00022491"/>
    </source>
</evidence>
<dbReference type="GeneID" id="93790154"/>
<reference evidence="10" key="1">
    <citation type="submission" date="2018-06" db="EMBL/GenBank/DDBJ databases">
        <authorList>
            <consortium name="Pathogen Informatics"/>
            <person name="Doyle S."/>
        </authorList>
    </citation>
    <scope>NUCLEOTIDE SEQUENCE [LARGE SCALE GENOMIC DNA]</scope>
    <source>
        <strain evidence="10">NCTC12218</strain>
    </source>
</reference>
<feature type="domain" description="HTH deoR-type" evidence="8">
    <location>
        <begin position="4"/>
        <end position="59"/>
    </location>
</feature>
<dbReference type="InterPro" id="IPR050313">
    <property type="entry name" value="Carb_Metab_HTH_regulators"/>
</dbReference>
<dbReference type="Proteomes" id="UP000264146">
    <property type="component" value="Chromosome"/>
</dbReference>
<gene>
    <name evidence="10" type="primary">lacR_1</name>
    <name evidence="10" type="ORF">NCTC12218_01540</name>
</gene>
<dbReference type="PROSITE" id="PS00894">
    <property type="entry name" value="HTH_DEOR_1"/>
    <property type="match status" value="1"/>
</dbReference>
<dbReference type="Pfam" id="PF08220">
    <property type="entry name" value="HTH_DeoR"/>
    <property type="match status" value="1"/>
</dbReference>
<dbReference type="InterPro" id="IPR037171">
    <property type="entry name" value="NagB/RpiA_transferase-like"/>
</dbReference>
<dbReference type="PANTHER" id="PTHR30363">
    <property type="entry name" value="HTH-TYPE TRANSCRIPTIONAL REGULATOR SRLR-RELATED"/>
    <property type="match status" value="1"/>
</dbReference>
<keyword evidence="6" id="KW-0804">Transcription</keyword>
<evidence type="ECO:0000256" key="4">
    <source>
        <dbReference type="ARBA" id="ARBA00023015"/>
    </source>
</evidence>
<dbReference type="EMBL" id="UHEF01000001">
    <property type="protein sequence ID" value="SUM89097.1"/>
    <property type="molecule type" value="Genomic_DNA"/>
</dbReference>
<dbReference type="SUPFAM" id="SSF46785">
    <property type="entry name" value="Winged helix' DNA-binding domain"/>
    <property type="match status" value="1"/>
</dbReference>
<keyword evidence="5" id="KW-0238">DNA-binding</keyword>
<dbReference type="SMART" id="SM00420">
    <property type="entry name" value="HTH_DEOR"/>
    <property type="match status" value="1"/>
</dbReference>
<dbReference type="InterPro" id="IPR014036">
    <property type="entry name" value="DeoR-like_C"/>
</dbReference>
<dbReference type="InterPro" id="IPR036388">
    <property type="entry name" value="WH-like_DNA-bd_sf"/>
</dbReference>
<dbReference type="SMART" id="SM01134">
    <property type="entry name" value="DeoRC"/>
    <property type="match status" value="1"/>
</dbReference>
<evidence type="ECO:0000313" key="11">
    <source>
        <dbReference type="Proteomes" id="UP000264146"/>
    </source>
</evidence>
<evidence type="ECO:0000256" key="6">
    <source>
        <dbReference type="ARBA" id="ARBA00023163"/>
    </source>
</evidence>
<dbReference type="Gene3D" id="3.40.50.1360">
    <property type="match status" value="1"/>
</dbReference>
<dbReference type="AlphaFoldDB" id="A0A7Z7VXA6"/>
<keyword evidence="2" id="KW-0678">Repressor</keyword>
<accession>A0A7Z7VXA6</accession>
<dbReference type="GO" id="GO:0003677">
    <property type="term" value="F:DNA binding"/>
    <property type="evidence" value="ECO:0007669"/>
    <property type="project" value="UniProtKB-KW"/>
</dbReference>
<dbReference type="Gene3D" id="1.10.10.10">
    <property type="entry name" value="Winged helix-like DNA-binding domain superfamily/Winged helix DNA-binding domain"/>
    <property type="match status" value="1"/>
</dbReference>
<dbReference type="PROSITE" id="PS51000">
    <property type="entry name" value="HTH_DEOR_2"/>
    <property type="match status" value="1"/>
</dbReference>
<keyword evidence="4" id="KW-0805">Transcription regulation</keyword>
<dbReference type="GO" id="GO:0005988">
    <property type="term" value="P:lactose metabolic process"/>
    <property type="evidence" value="ECO:0007669"/>
    <property type="project" value="UniProtKB-KW"/>
</dbReference>
<dbReference type="InterPro" id="IPR036390">
    <property type="entry name" value="WH_DNA-bd_sf"/>
</dbReference>
<sequence length="253" mass="28709">MKLKDERHQYILDQIEQKRIARVLDLSKDLNVAEMTIRRDLKELESQGYLQRIHGGAKALSSPNPTIYKEQSRQDKKAMNTAAKKIIAQKCSTLIHDVVDDNEEVVFIGSGTTNEAIFDYIKEKRLTIVTNSMDIFMQYKGLAHIDTYLVGGRYREKTGTFVGQYAENMIRQFEITKAFIGANGIVNQEITTANEAEGACHQVVIETAEQVYINADRTKFDVKALFTFATLNQVTAVITDDVAKIEQNPMFFI</sequence>
<evidence type="ECO:0000313" key="10">
    <source>
        <dbReference type="EMBL" id="SUM89097.1"/>
    </source>
</evidence>
<evidence type="ECO:0000256" key="7">
    <source>
        <dbReference type="ARBA" id="ARBA00024937"/>
    </source>
</evidence>
<dbReference type="RefSeq" id="WP_016425035.1">
    <property type="nucleotide sequence ID" value="NZ_CABKRV010000001.1"/>
</dbReference>
<keyword evidence="3" id="KW-0423">Lactose metabolism</keyword>
<evidence type="ECO:0000313" key="9">
    <source>
        <dbReference type="EMBL" id="CAD7359878.1"/>
    </source>
</evidence>
<comment type="function">
    <text evidence="7">Repressor of the lactose catabolism operon. Galactose-6-phosphate is the inducer.</text>
</comment>
<evidence type="ECO:0000256" key="5">
    <source>
        <dbReference type="ARBA" id="ARBA00023125"/>
    </source>
</evidence>
<dbReference type="GO" id="GO:0016740">
    <property type="term" value="F:transferase activity"/>
    <property type="evidence" value="ECO:0007669"/>
    <property type="project" value="UniProtKB-KW"/>
</dbReference>
<dbReference type="EMBL" id="LR962863">
    <property type="protein sequence ID" value="CAD7359878.1"/>
    <property type="molecule type" value="Genomic_DNA"/>
</dbReference>
<dbReference type="PRINTS" id="PR00037">
    <property type="entry name" value="HTHLACR"/>
</dbReference>
<dbReference type="Pfam" id="PF00455">
    <property type="entry name" value="DeoRC"/>
    <property type="match status" value="1"/>
</dbReference>
<name>A0A7Z7VXA6_STASC</name>
<dbReference type="InterPro" id="IPR001034">
    <property type="entry name" value="DeoR_HTH"/>
</dbReference>
<evidence type="ECO:0000256" key="1">
    <source>
        <dbReference type="ARBA" id="ARBA00021390"/>
    </source>
</evidence>
<keyword evidence="10" id="KW-0808">Transferase</keyword>
<dbReference type="SUPFAM" id="SSF100950">
    <property type="entry name" value="NagB/RpiA/CoA transferase-like"/>
    <property type="match status" value="1"/>
</dbReference>
<organism evidence="10">
    <name type="scientific">Staphylococcus schleiferi</name>
    <dbReference type="NCBI Taxonomy" id="1295"/>
    <lineage>
        <taxon>Bacteria</taxon>
        <taxon>Bacillati</taxon>
        <taxon>Bacillota</taxon>
        <taxon>Bacilli</taxon>
        <taxon>Bacillales</taxon>
        <taxon>Staphylococcaceae</taxon>
        <taxon>Staphylococcus</taxon>
    </lineage>
</organism>
<reference evidence="9 11" key="2">
    <citation type="submission" date="2020-11" db="EMBL/GenBank/DDBJ databases">
        <authorList>
            <consortium name="Pathogen Informatics"/>
        </authorList>
    </citation>
    <scope>NUCLEOTIDE SEQUENCE [LARGE SCALE GENOMIC DNA]</scope>
    <source>
        <strain evidence="9 11">NCTC12218</strain>
    </source>
</reference>
<proteinExistence type="predicted"/>
<evidence type="ECO:0000259" key="8">
    <source>
        <dbReference type="PROSITE" id="PS51000"/>
    </source>
</evidence>
<evidence type="ECO:0000256" key="3">
    <source>
        <dbReference type="ARBA" id="ARBA00022736"/>
    </source>
</evidence>
<dbReference type="PANTHER" id="PTHR30363:SF4">
    <property type="entry name" value="GLYCEROL-3-PHOSPHATE REGULON REPRESSOR"/>
    <property type="match status" value="1"/>
</dbReference>
<protein>
    <recommendedName>
        <fullName evidence="1">Lactose phosphotransferase system repressor</fullName>
    </recommendedName>
</protein>